<protein>
    <submittedName>
        <fullName evidence="1">Uncharacterized protein</fullName>
    </submittedName>
</protein>
<dbReference type="Proteomes" id="UP000295763">
    <property type="component" value="Unassembled WGS sequence"/>
</dbReference>
<gene>
    <name evidence="1" type="ORF">EDC44_1282</name>
</gene>
<dbReference type="AlphaFoldDB" id="A0A4R2SPI2"/>
<organism evidence="1 2">
    <name type="scientific">Cricetibacter osteomyelitidis</name>
    <dbReference type="NCBI Taxonomy" id="1521931"/>
    <lineage>
        <taxon>Bacteria</taxon>
        <taxon>Pseudomonadati</taxon>
        <taxon>Pseudomonadota</taxon>
        <taxon>Gammaproteobacteria</taxon>
        <taxon>Pasteurellales</taxon>
        <taxon>Pasteurellaceae</taxon>
        <taxon>Cricetibacter</taxon>
    </lineage>
</organism>
<proteinExistence type="predicted"/>
<sequence>MEIKKRDYELFFIHPIILGGSSLDENNQILVSRIEHIKLVNYWNRKIKKMNNHNIDNDNK</sequence>
<dbReference type="RefSeq" id="WP_131978568.1">
    <property type="nucleotide sequence ID" value="NZ_SLYB01000028.1"/>
</dbReference>
<dbReference type="EMBL" id="SLYB01000028">
    <property type="protein sequence ID" value="TCP92049.1"/>
    <property type="molecule type" value="Genomic_DNA"/>
</dbReference>
<evidence type="ECO:0000313" key="1">
    <source>
        <dbReference type="EMBL" id="TCP92049.1"/>
    </source>
</evidence>
<evidence type="ECO:0000313" key="2">
    <source>
        <dbReference type="Proteomes" id="UP000295763"/>
    </source>
</evidence>
<accession>A0A4R2SPI2</accession>
<keyword evidence="2" id="KW-1185">Reference proteome</keyword>
<comment type="caution">
    <text evidence="1">The sequence shown here is derived from an EMBL/GenBank/DDBJ whole genome shotgun (WGS) entry which is preliminary data.</text>
</comment>
<dbReference type="OrthoDB" id="9156428at2"/>
<reference evidence="1 2" key="1">
    <citation type="submission" date="2019-03" db="EMBL/GenBank/DDBJ databases">
        <title>Genomic Encyclopedia of Type Strains, Phase IV (KMG-IV): sequencing the most valuable type-strain genomes for metagenomic binning, comparative biology and taxonomic classification.</title>
        <authorList>
            <person name="Goeker M."/>
        </authorList>
    </citation>
    <scope>NUCLEOTIDE SEQUENCE [LARGE SCALE GENOMIC DNA]</scope>
    <source>
        <strain evidence="1 2">DSM 28404</strain>
    </source>
</reference>
<name>A0A4R2SPI2_9PAST</name>